<protein>
    <submittedName>
        <fullName evidence="6 7">Ribosomal protein L6</fullName>
    </submittedName>
</protein>
<keyword evidence="6" id="KW-0496">Mitochondrion</keyword>
<dbReference type="PANTHER" id="PTHR11655:SF14">
    <property type="entry name" value="LARGE RIBOSOMAL SUBUNIT PROTEIN UL6M"/>
    <property type="match status" value="1"/>
</dbReference>
<geneLocation type="mitochondrion" evidence="6"/>
<evidence type="ECO:0000313" key="7">
    <source>
        <dbReference type="EMBL" id="AIM56888.1"/>
    </source>
</evidence>
<evidence type="ECO:0000256" key="3">
    <source>
        <dbReference type="ARBA" id="ARBA00023274"/>
    </source>
</evidence>
<evidence type="ECO:0000313" key="6">
    <source>
        <dbReference type="EMBL" id="AII02106.1"/>
    </source>
</evidence>
<dbReference type="EMBL" id="KM241869">
    <property type="protein sequence ID" value="AIM56888.1"/>
    <property type="molecule type" value="Genomic_DNA"/>
</dbReference>
<organism evidence="6">
    <name type="scientific">Chlorella sorokiniana</name>
    <name type="common">Freshwater green alga</name>
    <dbReference type="NCBI Taxonomy" id="3076"/>
    <lineage>
        <taxon>Eukaryota</taxon>
        <taxon>Viridiplantae</taxon>
        <taxon>Chlorophyta</taxon>
        <taxon>core chlorophytes</taxon>
        <taxon>Trebouxiophyceae</taxon>
        <taxon>Chlorellales</taxon>
        <taxon>Chlorellaceae</taxon>
        <taxon>Chlorella clade</taxon>
        <taxon>Chlorella</taxon>
    </lineage>
</organism>
<feature type="domain" description="Large ribosomal subunit protein uL6 alpha-beta" evidence="5">
    <location>
        <begin position="94"/>
        <end position="166"/>
    </location>
</feature>
<accession>A0A076E7K6</accession>
<reference evidence="7" key="1">
    <citation type="journal article" date="2014" name="Mitochondrial DNA">
        <title>Complete genome sequence of mitochondrial DNA (mtDNA) of Chlorella sorokiniana.</title>
        <authorList>
            <person name="Orsini M."/>
            <person name="Costelli C."/>
            <person name="Malavasi V."/>
            <person name="Cusano R."/>
            <person name="Concas A."/>
            <person name="Angius A."/>
            <person name="Cao G."/>
        </authorList>
    </citation>
    <scope>NUCLEOTIDE SEQUENCE</scope>
</reference>
<dbReference type="InterPro" id="IPR002358">
    <property type="entry name" value="Ribosomal_uL6_CS"/>
</dbReference>
<reference evidence="6" key="2">
    <citation type="submission" date="2014-04" db="EMBL/GenBank/DDBJ databases">
        <title>Chlorella sorokiniana complete mitochondrial genome.</title>
        <authorList>
            <person name="Fan W."/>
            <person name="Mower J.P."/>
        </authorList>
    </citation>
    <scope>NUCLEOTIDE SEQUENCE</scope>
    <source>
        <strain evidence="6">1230</strain>
    </source>
</reference>
<dbReference type="InterPro" id="IPR000702">
    <property type="entry name" value="Ribosomal_uL6-like"/>
</dbReference>
<dbReference type="GO" id="GO:0019843">
    <property type="term" value="F:rRNA binding"/>
    <property type="evidence" value="ECO:0007669"/>
    <property type="project" value="InterPro"/>
</dbReference>
<dbReference type="AlphaFoldDB" id="A0A076E7K6"/>
<dbReference type="GO" id="GO:0005840">
    <property type="term" value="C:ribosome"/>
    <property type="evidence" value="ECO:0007669"/>
    <property type="project" value="UniProtKB-KW"/>
</dbReference>
<dbReference type="Pfam" id="PF00347">
    <property type="entry name" value="Ribosomal_L6"/>
    <property type="match status" value="1"/>
</dbReference>
<sequence>MKFQLYHHLFHIPNTVTIEKKDHLLKFSGPLGSTYLNLHKLDPNGLGGISLNPKTNQLELLSPSKSFFGLFKKLIENKMKGVTRGFLLYLKINGIGYRANLSVNTLFLKLGYSHDIIYKIPPSVKVFGIDPTVLCLFGLDKNQITQIAAKIRNLRRPSVYKGKGIRLLHEKILLKQGKKK</sequence>
<dbReference type="GO" id="GO:1990904">
    <property type="term" value="C:ribonucleoprotein complex"/>
    <property type="evidence" value="ECO:0007669"/>
    <property type="project" value="UniProtKB-KW"/>
</dbReference>
<dbReference type="GO" id="GO:0006412">
    <property type="term" value="P:translation"/>
    <property type="evidence" value="ECO:0007669"/>
    <property type="project" value="InterPro"/>
</dbReference>
<evidence type="ECO:0000256" key="4">
    <source>
        <dbReference type="RuleBase" id="RU003869"/>
    </source>
</evidence>
<dbReference type="PRINTS" id="PR00059">
    <property type="entry name" value="RIBOSOMALL6"/>
</dbReference>
<dbReference type="PROSITE" id="PS00525">
    <property type="entry name" value="RIBOSOMAL_L6_1"/>
    <property type="match status" value="1"/>
</dbReference>
<dbReference type="PIRSF" id="PIRSF002162">
    <property type="entry name" value="Ribosomal_L6"/>
    <property type="match status" value="1"/>
</dbReference>
<evidence type="ECO:0000259" key="5">
    <source>
        <dbReference type="Pfam" id="PF00347"/>
    </source>
</evidence>
<dbReference type="InterPro" id="IPR020040">
    <property type="entry name" value="Ribosomal_uL6_a/b-dom"/>
</dbReference>
<comment type="similarity">
    <text evidence="1 4">Belongs to the universal ribosomal protein uL6 family.</text>
</comment>
<dbReference type="EMBL" id="KJ742377">
    <property type="protein sequence ID" value="AII02106.1"/>
    <property type="molecule type" value="Genomic_DNA"/>
</dbReference>
<dbReference type="GeneID" id="20004140"/>
<dbReference type="GO" id="GO:0003735">
    <property type="term" value="F:structural constituent of ribosome"/>
    <property type="evidence" value="ECO:0007669"/>
    <property type="project" value="InterPro"/>
</dbReference>
<dbReference type="PANTHER" id="PTHR11655">
    <property type="entry name" value="60S/50S RIBOSOMAL PROTEIN L6/L9"/>
    <property type="match status" value="1"/>
</dbReference>
<name>A0A076E7K6_CHLSO</name>
<dbReference type="InterPro" id="IPR036789">
    <property type="entry name" value="Ribosomal_uL6-like_a/b-dom_sf"/>
</dbReference>
<dbReference type="Gene3D" id="3.90.930.12">
    <property type="entry name" value="Ribosomal protein L6, alpha-beta domain"/>
    <property type="match status" value="2"/>
</dbReference>
<dbReference type="RefSeq" id="YP_009049972.1">
    <property type="nucleotide sequence ID" value="NC_024626.1"/>
</dbReference>
<evidence type="ECO:0000256" key="2">
    <source>
        <dbReference type="ARBA" id="ARBA00022980"/>
    </source>
</evidence>
<dbReference type="SUPFAM" id="SSF56053">
    <property type="entry name" value="Ribosomal protein L6"/>
    <property type="match status" value="2"/>
</dbReference>
<evidence type="ECO:0000256" key="1">
    <source>
        <dbReference type="ARBA" id="ARBA00009356"/>
    </source>
</evidence>
<gene>
    <name evidence="6" type="primary">rpl6</name>
    <name evidence="7" type="ORF">Csorokmtdna_044</name>
</gene>
<dbReference type="InterPro" id="IPR019906">
    <property type="entry name" value="Ribosomal_uL6_bac-type"/>
</dbReference>
<proteinExistence type="inferred from homology"/>
<keyword evidence="2 4" id="KW-0689">Ribosomal protein</keyword>
<keyword evidence="3 4" id="KW-0687">Ribonucleoprotein</keyword>